<proteinExistence type="predicted"/>
<protein>
    <submittedName>
        <fullName evidence="2">DUF1508 domain-containing protein</fullName>
    </submittedName>
</protein>
<gene>
    <name evidence="2" type="ORF">G8E10_02950</name>
</gene>
<evidence type="ECO:0000313" key="3">
    <source>
        <dbReference type="Proteomes" id="UP001155840"/>
    </source>
</evidence>
<dbReference type="InterPro" id="IPR010879">
    <property type="entry name" value="DUF1508"/>
</dbReference>
<dbReference type="PANTHER" id="PTHR40606">
    <property type="match status" value="1"/>
</dbReference>
<dbReference type="InterPro" id="IPR051141">
    <property type="entry name" value="UPF0339_domain"/>
</dbReference>
<accession>A0AA43ZD37</accession>
<comment type="caution">
    <text evidence="2">The sequence shown here is derived from an EMBL/GenBank/DDBJ whole genome shotgun (WGS) entry which is preliminary data.</text>
</comment>
<dbReference type="AlphaFoldDB" id="A0AA43ZD37"/>
<dbReference type="SUPFAM" id="SSF160113">
    <property type="entry name" value="YegP-like"/>
    <property type="match status" value="2"/>
</dbReference>
<dbReference type="InterPro" id="IPR036913">
    <property type="entry name" value="YegP-like_sf"/>
</dbReference>
<evidence type="ECO:0000259" key="1">
    <source>
        <dbReference type="Pfam" id="PF07411"/>
    </source>
</evidence>
<sequence length="124" mass="13445">MHKFKILKAASGQFRVQFLYNAEVMVWSENYASKASAKNCIDSIKTNAPGASTVDLTKDETGSGYRFEIVENKGGEHFVRFKAANGEPMVQSEAYASKASAKNCIDSVKKNAPGASVEDETVTV</sequence>
<reference evidence="2" key="1">
    <citation type="submission" date="2020-03" db="EMBL/GenBank/DDBJ databases">
        <title>Ferranicluibacter endophyticum gen. nov., sp. nov., a new genus isolated from Rubus ulmifolius Schott. stem.</title>
        <authorList>
            <person name="Roca-Couso R."/>
            <person name="Flores-Felix J.D."/>
            <person name="Igual J.M."/>
            <person name="Rivas R."/>
        </authorList>
    </citation>
    <scope>NUCLEOTIDE SEQUENCE</scope>
    <source>
        <strain evidence="2">CRRU44</strain>
    </source>
</reference>
<name>A0AA43ZD37_9HYPH</name>
<dbReference type="Gene3D" id="2.30.29.80">
    <property type="match status" value="1"/>
</dbReference>
<feature type="domain" description="DUF1508" evidence="1">
    <location>
        <begin position="73"/>
        <end position="119"/>
    </location>
</feature>
<dbReference type="RefSeq" id="WP_167126696.1">
    <property type="nucleotide sequence ID" value="NZ_JAANCM010000001.1"/>
</dbReference>
<dbReference type="EMBL" id="JAANCM010000001">
    <property type="protein sequence ID" value="NHT74707.1"/>
    <property type="molecule type" value="Genomic_DNA"/>
</dbReference>
<keyword evidence="3" id="KW-1185">Reference proteome</keyword>
<feature type="domain" description="DUF1508" evidence="1">
    <location>
        <begin position="10"/>
        <end position="55"/>
    </location>
</feature>
<dbReference type="Pfam" id="PF07411">
    <property type="entry name" value="DUF1508"/>
    <property type="match status" value="2"/>
</dbReference>
<dbReference type="PANTHER" id="PTHR40606:SF1">
    <property type="entry name" value="UPF0339 PROTEIN YEGP"/>
    <property type="match status" value="1"/>
</dbReference>
<organism evidence="2 3">
    <name type="scientific">Ferranicluibacter rubi</name>
    <dbReference type="NCBI Taxonomy" id="2715133"/>
    <lineage>
        <taxon>Bacteria</taxon>
        <taxon>Pseudomonadati</taxon>
        <taxon>Pseudomonadota</taxon>
        <taxon>Alphaproteobacteria</taxon>
        <taxon>Hyphomicrobiales</taxon>
        <taxon>Rhizobiaceae</taxon>
        <taxon>Ferranicluibacter</taxon>
    </lineage>
</organism>
<evidence type="ECO:0000313" key="2">
    <source>
        <dbReference type="EMBL" id="NHT74707.1"/>
    </source>
</evidence>
<dbReference type="Proteomes" id="UP001155840">
    <property type="component" value="Unassembled WGS sequence"/>
</dbReference>